<dbReference type="GO" id="GO:0003723">
    <property type="term" value="F:RNA binding"/>
    <property type="evidence" value="ECO:0007669"/>
    <property type="project" value="UniProtKB-UniRule"/>
</dbReference>
<sequence>MGMAEKSSATRKAGLITKTLDRCWSTPMRNKPAEGCFSVYVGAGRQRFVVRTVCVNHPLFRALLEEAEEVFGYAAAGPLELPCNSEMFAGVLEQIEEEKQMAGRRSSDYQRGSCKAPKRGGKAPVPAKKKAADLHRFVKWPKVVRIQRQRRILKQRLKVPPALHQFTRTLDKNLATNLFKMLLKYRPEDKVAKKERLLKRAQAEAEGKTVEAKKPIVVKYGLNHVTYLIEQSKAQLVVIAHDVDPIELVVWLPALCRKMEIVHKKTASVLCLTTVKNEDKLEFSKILEAIKANFNDKFDEVRKKWGGGVMGSKSQAKTKARERLIAKEAAQRMN</sequence>
<dbReference type="EMBL" id="LT934119">
    <property type="protein sequence ID" value="VAI19513.1"/>
    <property type="molecule type" value="Genomic_DNA"/>
</dbReference>
<evidence type="ECO:0000256" key="5">
    <source>
        <dbReference type="RuleBase" id="RU367042"/>
    </source>
</evidence>
<dbReference type="Pfam" id="PF02519">
    <property type="entry name" value="Auxin_inducible"/>
    <property type="match status" value="1"/>
</dbReference>
<evidence type="ECO:0000256" key="4">
    <source>
        <dbReference type="ARBA" id="ARBA00023274"/>
    </source>
</evidence>
<dbReference type="Proteomes" id="UP000324705">
    <property type="component" value="Chromosome 5A"/>
</dbReference>
<dbReference type="InterPro" id="IPR004038">
    <property type="entry name" value="Ribosomal_eL8/eL30/eS12/Gad45"/>
</dbReference>
<evidence type="ECO:0000256" key="1">
    <source>
        <dbReference type="ARBA" id="ARBA00006974"/>
    </source>
</evidence>
<dbReference type="InterPro" id="IPR001921">
    <property type="entry name" value="Ribosomal_eL8_euk"/>
</dbReference>
<dbReference type="GO" id="GO:0022625">
    <property type="term" value="C:cytosolic large ribosomal subunit"/>
    <property type="evidence" value="ECO:0007669"/>
    <property type="project" value="UniProtKB-UniRule"/>
</dbReference>
<dbReference type="InterPro" id="IPR018492">
    <property type="entry name" value="Ribosomal_eL8/Nhp2"/>
</dbReference>
<comment type="function">
    <text evidence="5">Component of the ribosome.</text>
</comment>
<gene>
    <name evidence="8" type="ORF">TRITD_5Av1G168440</name>
</gene>
<evidence type="ECO:0000256" key="2">
    <source>
        <dbReference type="ARBA" id="ARBA00007337"/>
    </source>
</evidence>
<comment type="similarity">
    <text evidence="1">Belongs to the ARG7 family.</text>
</comment>
<dbReference type="InterPro" id="IPR029064">
    <property type="entry name" value="Ribosomal_eL30-like_sf"/>
</dbReference>
<evidence type="ECO:0000256" key="6">
    <source>
        <dbReference type="SAM" id="MobiDB-lite"/>
    </source>
</evidence>
<evidence type="ECO:0000313" key="9">
    <source>
        <dbReference type="Proteomes" id="UP000324705"/>
    </source>
</evidence>
<dbReference type="PRINTS" id="PR00881">
    <property type="entry name" value="L7ARS6FAMILY"/>
</dbReference>
<name>A0A9R0TT09_TRITD</name>
<dbReference type="PANTHER" id="PTHR23105">
    <property type="entry name" value="RIBOSOMAL PROTEIN L7AE FAMILY MEMBER"/>
    <property type="match status" value="1"/>
</dbReference>
<evidence type="ECO:0000259" key="7">
    <source>
        <dbReference type="Pfam" id="PF01248"/>
    </source>
</evidence>
<evidence type="ECO:0000313" key="8">
    <source>
        <dbReference type="EMBL" id="VAI19513.1"/>
    </source>
</evidence>
<accession>A0A9R0TT09</accession>
<dbReference type="Gramene" id="TRITD5Av1G168440.2">
    <property type="protein sequence ID" value="TRITD5Av1G168440.2"/>
    <property type="gene ID" value="TRITD5Av1G168440"/>
</dbReference>
<dbReference type="AlphaFoldDB" id="A0A9R0TT09"/>
<dbReference type="SUPFAM" id="SSF55315">
    <property type="entry name" value="L30e-like"/>
    <property type="match status" value="1"/>
</dbReference>
<protein>
    <recommendedName>
        <fullName evidence="5">60S ribosomal protein L7a</fullName>
    </recommendedName>
</protein>
<dbReference type="InterPro" id="IPR003676">
    <property type="entry name" value="SAUR_fam"/>
</dbReference>
<comment type="similarity">
    <text evidence="2 5">Belongs to the eukaryotic ribosomal protein eL8 family.</text>
</comment>
<dbReference type="GO" id="GO:0009733">
    <property type="term" value="P:response to auxin"/>
    <property type="evidence" value="ECO:0007669"/>
    <property type="project" value="InterPro"/>
</dbReference>
<dbReference type="Pfam" id="PF01248">
    <property type="entry name" value="Ribosomal_L7Ae"/>
    <property type="match status" value="1"/>
</dbReference>
<dbReference type="PRINTS" id="PR00882">
    <property type="entry name" value="RIBOSOMALL7A"/>
</dbReference>
<keyword evidence="3 5" id="KW-0689">Ribosomal protein</keyword>
<dbReference type="FunFam" id="3.30.1330.30:FF:000003">
    <property type="entry name" value="60S ribosomal protein L7a"/>
    <property type="match status" value="1"/>
</dbReference>
<keyword evidence="4 5" id="KW-0687">Ribonucleoprotein</keyword>
<evidence type="ECO:0000256" key="3">
    <source>
        <dbReference type="ARBA" id="ARBA00022980"/>
    </source>
</evidence>
<feature type="region of interest" description="Disordered" evidence="6">
    <location>
        <begin position="101"/>
        <end position="126"/>
    </location>
</feature>
<feature type="domain" description="Ribosomal protein eL8/eL30/eS12/Gadd45" evidence="7">
    <location>
        <begin position="205"/>
        <end position="269"/>
    </location>
</feature>
<dbReference type="InterPro" id="IPR050257">
    <property type="entry name" value="eL8/uL1-like"/>
</dbReference>
<reference evidence="8 9" key="1">
    <citation type="submission" date="2017-09" db="EMBL/GenBank/DDBJ databases">
        <authorList>
            <consortium name="International Durum Wheat Genome Sequencing Consortium (IDWGSC)"/>
            <person name="Milanesi L."/>
        </authorList>
    </citation>
    <scope>NUCLEOTIDE SEQUENCE [LARGE SCALE GENOMIC DNA]</scope>
    <source>
        <strain evidence="9">cv. Svevo</strain>
    </source>
</reference>
<keyword evidence="9" id="KW-1185">Reference proteome</keyword>
<proteinExistence type="inferred from homology"/>
<organism evidence="8 9">
    <name type="scientific">Triticum turgidum subsp. durum</name>
    <name type="common">Durum wheat</name>
    <name type="synonym">Triticum durum</name>
    <dbReference type="NCBI Taxonomy" id="4567"/>
    <lineage>
        <taxon>Eukaryota</taxon>
        <taxon>Viridiplantae</taxon>
        <taxon>Streptophyta</taxon>
        <taxon>Embryophyta</taxon>
        <taxon>Tracheophyta</taxon>
        <taxon>Spermatophyta</taxon>
        <taxon>Magnoliopsida</taxon>
        <taxon>Liliopsida</taxon>
        <taxon>Poales</taxon>
        <taxon>Poaceae</taxon>
        <taxon>BOP clade</taxon>
        <taxon>Pooideae</taxon>
        <taxon>Triticodae</taxon>
        <taxon>Triticeae</taxon>
        <taxon>Triticinae</taxon>
        <taxon>Triticum</taxon>
    </lineage>
</organism>
<dbReference type="Gene3D" id="3.30.1330.30">
    <property type="match status" value="1"/>
</dbReference>